<evidence type="ECO:0000256" key="3">
    <source>
        <dbReference type="ARBA" id="ARBA00008346"/>
    </source>
</evidence>
<evidence type="ECO:0000256" key="4">
    <source>
        <dbReference type="ARBA" id="ARBA00012305"/>
    </source>
</evidence>
<evidence type="ECO:0000256" key="2">
    <source>
        <dbReference type="ARBA" id="ARBA00003670"/>
    </source>
</evidence>
<dbReference type="EC" id="4.1.1.31" evidence="4 10"/>
<dbReference type="InterPro" id="IPR022805">
    <property type="entry name" value="PEP_COase_bac/pln-type"/>
</dbReference>
<evidence type="ECO:0000256" key="6">
    <source>
        <dbReference type="ARBA" id="ARBA00022842"/>
    </source>
</evidence>
<dbReference type="EMBL" id="MARB01000002">
    <property type="protein sequence ID" value="ODJ89245.1"/>
    <property type="molecule type" value="Genomic_DNA"/>
</dbReference>
<dbReference type="GO" id="GO:0015977">
    <property type="term" value="P:carbon fixation"/>
    <property type="evidence" value="ECO:0007669"/>
    <property type="project" value="UniProtKB-UniRule"/>
</dbReference>
<comment type="caution">
    <text evidence="12">The sequence shown here is derived from an EMBL/GenBank/DDBJ whole genome shotgun (WGS) entry which is preliminary data.</text>
</comment>
<dbReference type="GO" id="GO:0005829">
    <property type="term" value="C:cytosol"/>
    <property type="evidence" value="ECO:0007669"/>
    <property type="project" value="TreeGrafter"/>
</dbReference>
<dbReference type="NCBIfam" id="NF000584">
    <property type="entry name" value="PRK00009.1"/>
    <property type="match status" value="1"/>
</dbReference>
<dbReference type="InterPro" id="IPR021135">
    <property type="entry name" value="PEP_COase"/>
</dbReference>
<evidence type="ECO:0000256" key="10">
    <source>
        <dbReference type="HAMAP-Rule" id="MF_00595"/>
    </source>
</evidence>
<dbReference type="GO" id="GO:0008964">
    <property type="term" value="F:phosphoenolpyruvate carboxylase activity"/>
    <property type="evidence" value="ECO:0007669"/>
    <property type="project" value="UniProtKB-UniRule"/>
</dbReference>
<feature type="active site" evidence="10 11">
    <location>
        <position position="596"/>
    </location>
</feature>
<keyword evidence="8 10" id="KW-0120">Carbon dioxide fixation</keyword>
<organism evidence="12 13">
    <name type="scientific">Candidatus Thiodiazotropha endolucinida</name>
    <dbReference type="NCBI Taxonomy" id="1655433"/>
    <lineage>
        <taxon>Bacteria</taxon>
        <taxon>Pseudomonadati</taxon>
        <taxon>Pseudomonadota</taxon>
        <taxon>Gammaproteobacteria</taxon>
        <taxon>Chromatiales</taxon>
        <taxon>Sedimenticolaceae</taxon>
        <taxon>Candidatus Thiodiazotropha</taxon>
    </lineage>
</organism>
<keyword evidence="12" id="KW-0670">Pyruvate</keyword>
<comment type="catalytic activity">
    <reaction evidence="9 10">
        <text>oxaloacetate + phosphate = phosphoenolpyruvate + hydrogencarbonate</text>
        <dbReference type="Rhea" id="RHEA:28370"/>
        <dbReference type="ChEBI" id="CHEBI:16452"/>
        <dbReference type="ChEBI" id="CHEBI:17544"/>
        <dbReference type="ChEBI" id="CHEBI:43474"/>
        <dbReference type="ChEBI" id="CHEBI:58702"/>
        <dbReference type="EC" id="4.1.1.31"/>
    </reaction>
</comment>
<dbReference type="InterPro" id="IPR015813">
    <property type="entry name" value="Pyrv/PenolPyrv_kinase-like_dom"/>
</dbReference>
<name>A0A7Z1AGP7_9GAMM</name>
<dbReference type="Proteomes" id="UP000094769">
    <property type="component" value="Unassembled WGS sequence"/>
</dbReference>
<comment type="cofactor">
    <cofactor evidence="1 10">
        <name>Mg(2+)</name>
        <dbReference type="ChEBI" id="CHEBI:18420"/>
    </cofactor>
</comment>
<comment type="function">
    <text evidence="2 10">Forms oxaloacetate, a four-carbon dicarboxylic acid source for the tricarboxylic acid cycle.</text>
</comment>
<evidence type="ECO:0000256" key="9">
    <source>
        <dbReference type="ARBA" id="ARBA00048995"/>
    </source>
</evidence>
<dbReference type="AlphaFoldDB" id="A0A7Z1AGP7"/>
<dbReference type="RefSeq" id="WP_069120992.1">
    <property type="nucleotide sequence ID" value="NZ_MARB01000002.1"/>
</dbReference>
<dbReference type="SUPFAM" id="SSF51621">
    <property type="entry name" value="Phosphoenolpyruvate/pyruvate domain"/>
    <property type="match status" value="1"/>
</dbReference>
<evidence type="ECO:0000256" key="5">
    <source>
        <dbReference type="ARBA" id="ARBA00022419"/>
    </source>
</evidence>
<comment type="similarity">
    <text evidence="3 10">Belongs to the PEPCase type 1 family.</text>
</comment>
<dbReference type="Pfam" id="PF00311">
    <property type="entry name" value="PEPcase"/>
    <property type="match status" value="1"/>
</dbReference>
<dbReference type="PROSITE" id="PS00393">
    <property type="entry name" value="PEPCASE_2"/>
    <property type="match status" value="1"/>
</dbReference>
<evidence type="ECO:0000256" key="1">
    <source>
        <dbReference type="ARBA" id="ARBA00001946"/>
    </source>
</evidence>
<dbReference type="HAMAP" id="MF_00595">
    <property type="entry name" value="PEPcase_type1"/>
    <property type="match status" value="1"/>
</dbReference>
<feature type="active site" evidence="10">
    <location>
        <position position="151"/>
    </location>
</feature>
<proteinExistence type="inferred from homology"/>
<protein>
    <recommendedName>
        <fullName evidence="5 10">Phosphoenolpyruvate carboxylase</fullName>
        <shortName evidence="10">PEPC</shortName>
        <shortName evidence="10">PEPCase</shortName>
        <ecNumber evidence="4 10">4.1.1.31</ecNumber>
    </recommendedName>
</protein>
<dbReference type="PANTHER" id="PTHR30523:SF46">
    <property type="entry name" value="PHOSPHOENOLPYRUVATE CARBOXYLASE"/>
    <property type="match status" value="1"/>
</dbReference>
<dbReference type="OrthoDB" id="9768133at2"/>
<evidence type="ECO:0000256" key="8">
    <source>
        <dbReference type="ARBA" id="ARBA00023300"/>
    </source>
</evidence>
<keyword evidence="13" id="KW-1185">Reference proteome</keyword>
<comment type="subunit">
    <text evidence="10">Homotetramer.</text>
</comment>
<evidence type="ECO:0000256" key="7">
    <source>
        <dbReference type="ARBA" id="ARBA00023239"/>
    </source>
</evidence>
<keyword evidence="7 10" id="KW-0456">Lyase</keyword>
<evidence type="ECO:0000256" key="11">
    <source>
        <dbReference type="PROSITE-ProRule" id="PRU10112"/>
    </source>
</evidence>
<sequence length="939" mass="107893">MTDTFAKACIKHDKALRQRVHLFGVLLGEVLHEQVGKETYTVVERLRKGYLKLHAKPDRALYNRLTRLIESLQPEMLSAVVRAFSIYFMLVNIAEEAFLHRQRRRIAGKGSELWEGSFDHTLRGFRKQGIAPQQLQNILDDAAYIPVFTAHPTESKRLVVMKLLRRIFLTSEVLDAPKRGINQRQAAIKSLKTQIQILWKTEEVRAVRPEVRNEIRLGLYYFQNSLFEAIPQVFRRLQNGIDRVYADHQEYHGIQLPPFIRFGSWIGGDRDGNPFVTAEVTRLALKLQQQTILGEYIRRVDKLIAELTFSDRFCTPNWSFNESLKSDNERYQAFFQDNPRRFEDEPYRRKLFIVRERLKQSLQTVEAAPTPIQDSNPEAYTTETAFQRDLKLISHSLLSHGDEDAAEGELQDLIHLAETFGFYLARLDIRQESSLHTSAVAEILRITGDETEYQKLNSQQRIQLLDSVITEGTTQPLQVDKLSQETRDILEVFDLIADSKRDISPLAIGQYVISMTHHASDIMEVAFLGSLSGLIGLQNGAWFCQLEISPLFETINDLKNSESILDELFSNSCYRQLLNANNDRQEVMLGYSDSAKDGGIMASAWNLYQTQKRIIALAEKQGIQCRLFHGRGGTVGRGGGPTHQSILAQPGNTVKGEIKFTEQGEVLSNKYSNFETAIFELTMGITGLFKASLGEVRDIREEKQQYLEALEEIATISEQHFRKLTEGTDGFLDYFYEATPVNEIGMMNIGSRPSHRSKGNRSKSSVRAIAWVFGWGQARQNIPGWYGIGFALEQWRRQKPGRMKTLQAMYRHWPFFHALLSNAQMALFKTDMTIAWEYANLCGDNSTRDRIFSEIELEYERTRKQILKIARIDNLLDDMPVLQKSLSRRDSYLDPLNHIQLGLLRHYRHTDLQEEEEEMWLRPLLRSINAISAGLRNTG</sequence>
<dbReference type="GO" id="GO:0006099">
    <property type="term" value="P:tricarboxylic acid cycle"/>
    <property type="evidence" value="ECO:0007669"/>
    <property type="project" value="InterPro"/>
</dbReference>
<dbReference type="PRINTS" id="PR00150">
    <property type="entry name" value="PEPCARBXLASE"/>
</dbReference>
<dbReference type="GO" id="GO:0000287">
    <property type="term" value="F:magnesium ion binding"/>
    <property type="evidence" value="ECO:0007669"/>
    <property type="project" value="UniProtKB-UniRule"/>
</dbReference>
<accession>A0A7Z1AGP7</accession>
<evidence type="ECO:0000313" key="13">
    <source>
        <dbReference type="Proteomes" id="UP000094769"/>
    </source>
</evidence>
<dbReference type="PANTHER" id="PTHR30523">
    <property type="entry name" value="PHOSPHOENOLPYRUVATE CARBOXYLASE"/>
    <property type="match status" value="1"/>
</dbReference>
<dbReference type="InterPro" id="IPR033129">
    <property type="entry name" value="PEPCASE_His_AS"/>
</dbReference>
<keyword evidence="6 10" id="KW-0460">Magnesium</keyword>
<reference evidence="12 13" key="1">
    <citation type="submission" date="2016-06" db="EMBL/GenBank/DDBJ databases">
        <title>Genome sequence of endosymbiont of Candidatus Endolucinida thiodiazotropha.</title>
        <authorList>
            <person name="Poehlein A."/>
            <person name="Koenig S."/>
            <person name="Heiden S.E."/>
            <person name="Thuermer A."/>
            <person name="Voget S."/>
            <person name="Daniel R."/>
            <person name="Markert S."/>
            <person name="Gros O."/>
            <person name="Schweder T."/>
        </authorList>
    </citation>
    <scope>NUCLEOTIDE SEQUENCE [LARGE SCALE GENOMIC DNA]</scope>
    <source>
        <strain evidence="12 13">COS</strain>
    </source>
</reference>
<gene>
    <name evidence="10 12" type="primary">ppc</name>
    <name evidence="12" type="ORF">CODIS_03440</name>
</gene>
<dbReference type="GO" id="GO:0006107">
    <property type="term" value="P:oxaloacetate metabolic process"/>
    <property type="evidence" value="ECO:0007669"/>
    <property type="project" value="UniProtKB-UniRule"/>
</dbReference>
<dbReference type="Gene3D" id="1.20.1440.90">
    <property type="entry name" value="Phosphoenolpyruvate/pyruvate domain"/>
    <property type="match status" value="1"/>
</dbReference>
<evidence type="ECO:0000313" key="12">
    <source>
        <dbReference type="EMBL" id="ODJ89245.1"/>
    </source>
</evidence>